<evidence type="ECO:0000313" key="2">
    <source>
        <dbReference type="EMBL" id="EDO32315.1"/>
    </source>
</evidence>
<dbReference type="InterPro" id="IPR029063">
    <property type="entry name" value="SAM-dependent_MTases_sf"/>
</dbReference>
<reference evidence="2 3" key="1">
    <citation type="journal article" date="2007" name="Science">
        <title>Sea anemone genome reveals ancestral eumetazoan gene repertoire and genomic organization.</title>
        <authorList>
            <person name="Putnam N.H."/>
            <person name="Srivastava M."/>
            <person name="Hellsten U."/>
            <person name="Dirks B."/>
            <person name="Chapman J."/>
            <person name="Salamov A."/>
            <person name="Terry A."/>
            <person name="Shapiro H."/>
            <person name="Lindquist E."/>
            <person name="Kapitonov V.V."/>
            <person name="Jurka J."/>
            <person name="Genikhovich G."/>
            <person name="Grigoriev I.V."/>
            <person name="Lucas S.M."/>
            <person name="Steele R.E."/>
            <person name="Finnerty J.R."/>
            <person name="Technau U."/>
            <person name="Martindale M.Q."/>
            <person name="Rokhsar D.S."/>
        </authorList>
    </citation>
    <scope>NUCLEOTIDE SEQUENCE [LARGE SCALE GENOMIC DNA]</scope>
    <source>
        <strain evidence="3">CH2 X CH6</strain>
    </source>
</reference>
<dbReference type="InParanoid" id="A7SVE2"/>
<evidence type="ECO:0000259" key="1">
    <source>
        <dbReference type="Pfam" id="PF13847"/>
    </source>
</evidence>
<dbReference type="GO" id="GO:0006415">
    <property type="term" value="P:translational termination"/>
    <property type="evidence" value="ECO:0000318"/>
    <property type="project" value="GO_Central"/>
</dbReference>
<dbReference type="Proteomes" id="UP000001593">
    <property type="component" value="Unassembled WGS sequence"/>
</dbReference>
<keyword evidence="3" id="KW-1185">Reference proteome</keyword>
<dbReference type="InterPro" id="IPR050320">
    <property type="entry name" value="N5-glutamine_MTase"/>
</dbReference>
<dbReference type="PANTHER" id="PTHR18895:SF74">
    <property type="entry name" value="MTRF1L RELEASE FACTOR GLUTAMINE METHYLTRANSFERASE"/>
    <property type="match status" value="1"/>
</dbReference>
<dbReference type="CDD" id="cd02440">
    <property type="entry name" value="AdoMet_MTases"/>
    <property type="match status" value="1"/>
</dbReference>
<gene>
    <name evidence="2" type="ORF">NEMVEDRAFT_v1g218063</name>
</gene>
<feature type="domain" description="Methyltransferase" evidence="1">
    <location>
        <begin position="73"/>
        <end position="153"/>
    </location>
</feature>
<dbReference type="EMBL" id="DS469833">
    <property type="protein sequence ID" value="EDO32315.1"/>
    <property type="molecule type" value="Genomic_DNA"/>
</dbReference>
<dbReference type="Pfam" id="PF13847">
    <property type="entry name" value="Methyltransf_31"/>
    <property type="match status" value="1"/>
</dbReference>
<dbReference type="AlphaFoldDB" id="A7SVE2"/>
<dbReference type="InterPro" id="IPR025714">
    <property type="entry name" value="Methyltranfer_dom"/>
</dbReference>
<dbReference type="HOGENOM" id="CLU_1121254_0_0_1"/>
<sequence>MDGISFFDTNAAVEKMRIISQTKKRVTINQRDYVVSPTVFDGSVFGEWKYNFLVEELVSMARGLLKQKSNTESSLKFLEVGAGMGAIAIEFALQVPQAEVWATDINPAAVEDVAENACLHGVENSVTAIQADVFDCDGLKGMKFDMIFFRQPGAFREDCDEKDLDMLARTVWDPNYSVIERYLKGARGFLGNGGKLLLTTPVSGWGLDEEKLEEKVREASWELKVVRVLEPQSEVCAGVKVNELVDIAKMTF</sequence>
<dbReference type="PhylomeDB" id="A7SVE2"/>
<dbReference type="STRING" id="45351.A7SVE2"/>
<dbReference type="OMA" id="TEMSEXE"/>
<dbReference type="GO" id="GO:0036009">
    <property type="term" value="F:protein-glutamine N-methyltransferase activity"/>
    <property type="evidence" value="ECO:0000318"/>
    <property type="project" value="GO_Central"/>
</dbReference>
<organism evidence="2 3">
    <name type="scientific">Nematostella vectensis</name>
    <name type="common">Starlet sea anemone</name>
    <dbReference type="NCBI Taxonomy" id="45351"/>
    <lineage>
        <taxon>Eukaryota</taxon>
        <taxon>Metazoa</taxon>
        <taxon>Cnidaria</taxon>
        <taxon>Anthozoa</taxon>
        <taxon>Hexacorallia</taxon>
        <taxon>Actiniaria</taxon>
        <taxon>Edwardsiidae</taxon>
        <taxon>Nematostella</taxon>
    </lineage>
</organism>
<protein>
    <recommendedName>
        <fullName evidence="1">Methyltransferase domain-containing protein</fullName>
    </recommendedName>
</protein>
<dbReference type="SUPFAM" id="SSF53335">
    <property type="entry name" value="S-adenosyl-L-methionine-dependent methyltransferases"/>
    <property type="match status" value="1"/>
</dbReference>
<name>A7SVE2_NEMVE</name>
<evidence type="ECO:0000313" key="3">
    <source>
        <dbReference type="Proteomes" id="UP000001593"/>
    </source>
</evidence>
<accession>A7SVE2</accession>
<proteinExistence type="predicted"/>
<dbReference type="PANTHER" id="PTHR18895">
    <property type="entry name" value="HEMK METHYLTRANSFERASE"/>
    <property type="match status" value="1"/>
</dbReference>
<dbReference type="Gene3D" id="3.40.50.150">
    <property type="entry name" value="Vaccinia Virus protein VP39"/>
    <property type="match status" value="1"/>
</dbReference>